<dbReference type="Gene3D" id="1.10.40.30">
    <property type="entry name" value="Fumarase/aspartase (C-terminal domain)"/>
    <property type="match status" value="1"/>
</dbReference>
<organism evidence="16 17">
    <name type="scientific">Suricata suricatta</name>
    <name type="common">Meerkat</name>
    <dbReference type="NCBI Taxonomy" id="37032"/>
    <lineage>
        <taxon>Eukaryota</taxon>
        <taxon>Metazoa</taxon>
        <taxon>Chordata</taxon>
        <taxon>Craniata</taxon>
        <taxon>Vertebrata</taxon>
        <taxon>Euteleostomi</taxon>
        <taxon>Mammalia</taxon>
        <taxon>Eutheria</taxon>
        <taxon>Laurasiatheria</taxon>
        <taxon>Carnivora</taxon>
        <taxon>Feliformia</taxon>
        <taxon>Herpestidae</taxon>
        <taxon>Suricata</taxon>
    </lineage>
</organism>
<dbReference type="InterPro" id="IPR022761">
    <property type="entry name" value="Fumarate_lyase_N"/>
</dbReference>
<dbReference type="InterPro" id="IPR029419">
    <property type="entry name" value="Arg_succ_lyase_C"/>
</dbReference>
<evidence type="ECO:0000256" key="8">
    <source>
        <dbReference type="ARBA" id="ARBA00022605"/>
    </source>
</evidence>
<dbReference type="UniPathway" id="UPA00158">
    <property type="reaction ID" value="UER00273"/>
</dbReference>
<keyword evidence="8" id="KW-0028">Amino-acid biosynthesis</keyword>
<dbReference type="UniPathway" id="UPA00068"/>
<dbReference type="FunFam" id="1.20.200.10:FF:000015">
    <property type="entry name" value="argininosuccinate lyase isoform X2"/>
    <property type="match status" value="1"/>
</dbReference>
<dbReference type="InterPro" id="IPR020557">
    <property type="entry name" value="Fumarate_lyase_CS"/>
</dbReference>
<dbReference type="GO" id="GO:0005829">
    <property type="term" value="C:cytosol"/>
    <property type="evidence" value="ECO:0007669"/>
    <property type="project" value="TreeGrafter"/>
</dbReference>
<dbReference type="HAMAP" id="MF_00006">
    <property type="entry name" value="Arg_succ_lyase"/>
    <property type="match status" value="1"/>
</dbReference>
<evidence type="ECO:0000256" key="13">
    <source>
        <dbReference type="ARBA" id="ARBA00046423"/>
    </source>
</evidence>
<gene>
    <name evidence="16" type="primary">ASL</name>
</gene>
<dbReference type="Pfam" id="PF14698">
    <property type="entry name" value="ASL_C2"/>
    <property type="match status" value="1"/>
</dbReference>
<evidence type="ECO:0000256" key="7">
    <source>
        <dbReference type="ARBA" id="ARBA00022571"/>
    </source>
</evidence>
<dbReference type="Pfam" id="PF00206">
    <property type="entry name" value="Lyase_1"/>
    <property type="match status" value="1"/>
</dbReference>
<reference evidence="16" key="3">
    <citation type="submission" date="2025-09" db="UniProtKB">
        <authorList>
            <consortium name="Ensembl"/>
        </authorList>
    </citation>
    <scope>IDENTIFICATION</scope>
</reference>
<dbReference type="PANTHER" id="PTHR43814">
    <property type="entry name" value="ARGININOSUCCINATE LYASE"/>
    <property type="match status" value="1"/>
</dbReference>
<comment type="pathway">
    <text evidence="2">Nitrogen metabolism; urea cycle; L-arginine and fumarate from (N(omega)-L-arginino)succinate: step 1/1.</text>
</comment>
<dbReference type="InterPro" id="IPR009049">
    <property type="entry name" value="Argininosuccinate_lyase"/>
</dbReference>
<name>A0A673UWV6_SURSU</name>
<evidence type="ECO:0000259" key="15">
    <source>
        <dbReference type="Pfam" id="PF14698"/>
    </source>
</evidence>
<dbReference type="InterPro" id="IPR000362">
    <property type="entry name" value="Fumarate_lyase_fam"/>
</dbReference>
<dbReference type="Ensembl" id="ENSSSUT00005033191.1">
    <property type="protein sequence ID" value="ENSSSUP00005029084.1"/>
    <property type="gene ID" value="ENSSSUG00005018679.1"/>
</dbReference>
<evidence type="ECO:0000313" key="16">
    <source>
        <dbReference type="Ensembl" id="ENSSSUP00005029084.1"/>
    </source>
</evidence>
<evidence type="ECO:0000256" key="2">
    <source>
        <dbReference type="ARBA" id="ARBA00005214"/>
    </source>
</evidence>
<feature type="domain" description="Argininosuccinate lyase C-terminal" evidence="15">
    <location>
        <begin position="342"/>
        <end position="409"/>
    </location>
</feature>
<comment type="function">
    <text evidence="12">Catalyzes the reversible cleavage of L-argininosuccinate to fumarate and L-arginine, an intermediate step reaction in the urea cycle mostly providing for hepatic nitrogen detoxification into excretable urea as well as de novo L-arginine synthesis in nonhepatic tissues. Essential regulator of intracellular and extracellular L-arginine pools. As part of citrulline-nitric oxide cycle, forms tissue-specific multiprotein complexes with argininosuccinate synthase ASS1, transport protein SLC7A1 and nitric oxide synthase NOS1, NOS2 or NOS3, allowing for cell-autonomous L-arginine synthesis while channeling extracellular L-arginine to nitric oxide synthesis pathway.</text>
</comment>
<dbReference type="InterPro" id="IPR008948">
    <property type="entry name" value="L-Aspartase-like"/>
</dbReference>
<dbReference type="SUPFAM" id="SSF48557">
    <property type="entry name" value="L-aspartase-like"/>
    <property type="match status" value="1"/>
</dbReference>
<keyword evidence="6" id="KW-0835">Urea cycle</keyword>
<dbReference type="InterPro" id="IPR024083">
    <property type="entry name" value="Fumarase/histidase_N"/>
</dbReference>
<comment type="similarity">
    <text evidence="3">Belongs to the lyase 1 family. Argininosuccinate lyase subfamily.</text>
</comment>
<dbReference type="GO" id="GO:0004056">
    <property type="term" value="F:argininosuccinate lyase activity"/>
    <property type="evidence" value="ECO:0007669"/>
    <property type="project" value="UniProtKB-EC"/>
</dbReference>
<sequence length="438" mass="48810">MASESGKLWGGRFVGAVDPIMEKFNSSIAYDRHLWEADVQGSKAYSRGLEKAGLLTKAEMDQILCGLDKVAEEWAQGTFKLSPNDEDIHTANERRLKELIGETAGKLHTGRSRNDQVVTDLRLWMRQNCSKLSTLLWELIRTMVDRAEAERDILFPGYTHLQRAQPIRWSHWILSGAIAGNPLGVDRELLRAELNFGAITLNSMDATSERDFVAEFLFWASLCMTHLSRMAEDLILYGTKEFSFVQLSDAYSTGSSLMPQKKNPDSLELIRSKAGRVFGRCAGLLMTLKGLPSTYNKDLQEDKEAVFEVSDTMSAVLQVATGVISTLQIHRENMARALSPDMLATDLAYYLVRKGMPFRQAHEASGKAVFMAETKGVALNQLSLTELQTISPLFLGDVSHVWDYGHSVEQYAALGGTARASVDWQIGQVRALLRAQQP</sequence>
<evidence type="ECO:0000256" key="1">
    <source>
        <dbReference type="ARBA" id="ARBA00004941"/>
    </source>
</evidence>
<evidence type="ECO:0000256" key="12">
    <source>
        <dbReference type="ARBA" id="ARBA00045522"/>
    </source>
</evidence>
<dbReference type="CDD" id="cd01359">
    <property type="entry name" value="Argininosuccinate_lyase"/>
    <property type="match status" value="1"/>
</dbReference>
<dbReference type="FunFam" id="1.10.275.10:FF:000014">
    <property type="entry name" value="Os03g0824900 protein"/>
    <property type="match status" value="1"/>
</dbReference>
<comment type="pathway">
    <text evidence="1">Amino-acid biosynthesis; L-arginine biosynthesis; L-arginine from L-ornithine and carbamoyl phosphate: step 3/3.</text>
</comment>
<evidence type="ECO:0000256" key="10">
    <source>
        <dbReference type="ARBA" id="ARBA00032749"/>
    </source>
</evidence>
<evidence type="ECO:0000256" key="9">
    <source>
        <dbReference type="ARBA" id="ARBA00023239"/>
    </source>
</evidence>
<dbReference type="GO" id="GO:0042450">
    <property type="term" value="P:L-arginine biosynthetic process via ornithine"/>
    <property type="evidence" value="ECO:0007669"/>
    <property type="project" value="InterPro"/>
</dbReference>
<proteinExistence type="inferred from homology"/>
<reference evidence="16 17" key="1">
    <citation type="submission" date="2019-05" db="EMBL/GenBank/DDBJ databases">
        <title>A Chromosome-scale Meerkat (S. suricatta) Genome Assembly.</title>
        <authorList>
            <person name="Dudchenko O."/>
            <person name="Lieberman Aiden E."/>
            <person name="Tung J."/>
            <person name="Barreiro L.B."/>
            <person name="Clutton-Brock T.H."/>
        </authorList>
    </citation>
    <scope>NUCLEOTIDE SEQUENCE [LARGE SCALE GENOMIC DNA]</scope>
</reference>
<protein>
    <recommendedName>
        <fullName evidence="5">Argininosuccinate lyase</fullName>
        <ecNumber evidence="4">4.3.2.1</ecNumber>
    </recommendedName>
    <alternativeName>
        <fullName evidence="10">Arginosuccinase</fullName>
    </alternativeName>
</protein>
<dbReference type="PANTHER" id="PTHR43814:SF1">
    <property type="entry name" value="ARGININOSUCCINATE LYASE"/>
    <property type="match status" value="1"/>
</dbReference>
<dbReference type="FunFam" id="1.10.40.30:FF:000001">
    <property type="entry name" value="Argininosuccinate lyase"/>
    <property type="match status" value="1"/>
</dbReference>
<dbReference type="EC" id="4.3.2.1" evidence="4"/>
<dbReference type="NCBIfam" id="TIGR00838">
    <property type="entry name" value="argH"/>
    <property type="match status" value="1"/>
</dbReference>
<feature type="domain" description="Fumarate lyase N-terminal" evidence="14">
    <location>
        <begin position="11"/>
        <end position="174"/>
    </location>
</feature>
<dbReference type="GO" id="GO:0000050">
    <property type="term" value="P:urea cycle"/>
    <property type="evidence" value="ECO:0007669"/>
    <property type="project" value="UniProtKB-UniPathway"/>
</dbReference>
<accession>A0A673UWV6</accession>
<evidence type="ECO:0000256" key="4">
    <source>
        <dbReference type="ARBA" id="ARBA00012338"/>
    </source>
</evidence>
<comment type="catalytic activity">
    <reaction evidence="11">
        <text>2-(N(omega)-L-arginino)succinate = fumarate + L-arginine</text>
        <dbReference type="Rhea" id="RHEA:24020"/>
        <dbReference type="ChEBI" id="CHEBI:29806"/>
        <dbReference type="ChEBI" id="CHEBI:32682"/>
        <dbReference type="ChEBI" id="CHEBI:57472"/>
        <dbReference type="EC" id="4.3.2.1"/>
    </reaction>
    <physiologicalReaction direction="left-to-right" evidence="11">
        <dbReference type="Rhea" id="RHEA:24021"/>
    </physiologicalReaction>
    <physiologicalReaction direction="right-to-left" evidence="11">
        <dbReference type="Rhea" id="RHEA:24022"/>
    </physiologicalReaction>
</comment>
<evidence type="ECO:0000256" key="5">
    <source>
        <dbReference type="ARBA" id="ARBA00019698"/>
    </source>
</evidence>
<evidence type="ECO:0000256" key="3">
    <source>
        <dbReference type="ARBA" id="ARBA00010755"/>
    </source>
</evidence>
<reference evidence="16" key="2">
    <citation type="submission" date="2025-08" db="UniProtKB">
        <authorList>
            <consortium name="Ensembl"/>
        </authorList>
    </citation>
    <scope>IDENTIFICATION</scope>
</reference>
<keyword evidence="9" id="KW-0456">Lyase</keyword>
<evidence type="ECO:0000256" key="6">
    <source>
        <dbReference type="ARBA" id="ARBA00022436"/>
    </source>
</evidence>
<keyword evidence="7" id="KW-0055">Arginine biosynthesis</keyword>
<dbReference type="Gene3D" id="1.10.275.10">
    <property type="entry name" value="Fumarase/aspartase (N-terminal domain)"/>
    <property type="match status" value="1"/>
</dbReference>
<dbReference type="Gene3D" id="1.20.200.10">
    <property type="entry name" value="Fumarase/aspartase (Central domain)"/>
    <property type="match status" value="2"/>
</dbReference>
<evidence type="ECO:0000256" key="11">
    <source>
        <dbReference type="ARBA" id="ARBA00033644"/>
    </source>
</evidence>
<dbReference type="AlphaFoldDB" id="A0A673UWV6"/>
<dbReference type="PRINTS" id="PR00149">
    <property type="entry name" value="FUMRATELYASE"/>
</dbReference>
<dbReference type="Proteomes" id="UP000472268">
    <property type="component" value="Chromosome 8"/>
</dbReference>
<evidence type="ECO:0000313" key="17">
    <source>
        <dbReference type="Proteomes" id="UP000472268"/>
    </source>
</evidence>
<dbReference type="PRINTS" id="PR00145">
    <property type="entry name" value="ARGSUCLYASE"/>
</dbReference>
<comment type="subunit">
    <text evidence="13">Homotetramer. Forms tissue-specific complexes with ASS1, SLC7A1, HSP90AA1 and nitric oxide synthase NOS1, NOS2 or NOS3; the complex maintenance is independent of ASL catalytic function.</text>
</comment>
<evidence type="ECO:0000259" key="14">
    <source>
        <dbReference type="Pfam" id="PF00206"/>
    </source>
</evidence>
<dbReference type="PROSITE" id="PS00163">
    <property type="entry name" value="FUMARATE_LYASES"/>
    <property type="match status" value="1"/>
</dbReference>
<keyword evidence="17" id="KW-1185">Reference proteome</keyword>